<dbReference type="Proteomes" id="UP000274922">
    <property type="component" value="Unassembled WGS sequence"/>
</dbReference>
<dbReference type="SMART" id="SM00798">
    <property type="entry name" value="AICARFT_IMPCHas"/>
    <property type="match status" value="1"/>
</dbReference>
<proteinExistence type="inferred from homology"/>
<dbReference type="GO" id="GO:0004643">
    <property type="term" value="F:phosphoribosylaminoimidazolecarboxamide formyltransferase activity"/>
    <property type="evidence" value="ECO:0007669"/>
    <property type="project" value="InterPro"/>
</dbReference>
<dbReference type="OrthoDB" id="6017153at2759"/>
<dbReference type="SUPFAM" id="SSF52335">
    <property type="entry name" value="Methylglyoxal synthase-like"/>
    <property type="match status" value="1"/>
</dbReference>
<dbReference type="InterPro" id="IPR016193">
    <property type="entry name" value="Cytidine_deaminase-like"/>
</dbReference>
<dbReference type="SMART" id="SM00851">
    <property type="entry name" value="MGS"/>
    <property type="match status" value="1"/>
</dbReference>
<dbReference type="GO" id="GO:0005829">
    <property type="term" value="C:cytosol"/>
    <property type="evidence" value="ECO:0007669"/>
    <property type="project" value="UniProtKB-SubCell"/>
</dbReference>
<keyword evidence="5" id="KW-0963">Cytoplasm</keyword>
<evidence type="ECO:0000259" key="10">
    <source>
        <dbReference type="PROSITE" id="PS51855"/>
    </source>
</evidence>
<accession>A0A4P9X913</accession>
<comment type="subcellular location">
    <subcellularLocation>
        <location evidence="1">Cytoplasm</location>
        <location evidence="1">Cytosol</location>
    </subcellularLocation>
</comment>
<dbReference type="InterPro" id="IPR002695">
    <property type="entry name" value="PurH-like"/>
</dbReference>
<dbReference type="PROSITE" id="PS51855">
    <property type="entry name" value="MGS"/>
    <property type="match status" value="1"/>
</dbReference>
<sequence>MANAPQSALLSVYDKTGLLPLAQALKDCGVRLLASGGTAKLLRDQLPHGAGEAASVVDVEAITKAPEMLHGRVKTLHPAVHGGILARLNLPEDAADLEKQGIQPIDLVVCNLYPFEACLRAQNAKPDVEPLQRRDALVEEVDIGGVTLLRAAAKNHARVTVLVDPADYDTVITEIRASFAAHGRVALSDATRQRLAVKAFETTARYDDAISAFFGAEYAPTVRAAASDRLALRYGANPHQKQAEVRTLDGRPLPFKTLNGAPGYINLLDALNAWALVRELDTALGMAAATSFKHVSPAGAAIGHPLTEDECVVYAVPRDVIPHVCETAPASDFSPIAAAYARARGADRMSSFGDWIALSAPCDVATAQLIAADVSDGIIAPGYHADALALLSRKKGGKYTVLQMDAAYTPPRETERREVLGLQLSQSRNTLAITPQTLTAASDAAAALPAAHVQNLVVASIAAKYTQSNSVVYAARGQTVGIGAGQQSRIHCTRLAGDKADLWRLRHHPRTRALSTHFKRTTKRAERANAIDAFVSGALDDGVADPEDRAAWAALFEGAPPAPLTPADRAAYLAPPPSGLAPPAGAAAAAVPLPPADLAQSGDFPDMVVCSDAFFPFADNIQRVARTGVRAVAAPLGSVMDAAVLDAASRRGIVLVPVGHRLFHH</sequence>
<dbReference type="GO" id="GO:0003937">
    <property type="term" value="F:IMP cyclohydrolase activity"/>
    <property type="evidence" value="ECO:0007669"/>
    <property type="project" value="InterPro"/>
</dbReference>
<dbReference type="PANTHER" id="PTHR11692:SF0">
    <property type="entry name" value="BIFUNCTIONAL PURINE BIOSYNTHESIS PROTEIN ATIC"/>
    <property type="match status" value="1"/>
</dbReference>
<dbReference type="STRING" id="1555241.A0A4P9X913"/>
<feature type="domain" description="MGS-like" evidence="10">
    <location>
        <begin position="1"/>
        <end position="163"/>
    </location>
</feature>
<dbReference type="EMBL" id="ML014160">
    <property type="protein sequence ID" value="RKP01813.1"/>
    <property type="molecule type" value="Genomic_DNA"/>
</dbReference>
<dbReference type="InterPro" id="IPR011607">
    <property type="entry name" value="MGS-like_dom"/>
</dbReference>
<dbReference type="UniPathway" id="UPA00074">
    <property type="reaction ID" value="UER00133"/>
</dbReference>
<evidence type="ECO:0000256" key="4">
    <source>
        <dbReference type="ARBA" id="ARBA00007667"/>
    </source>
</evidence>
<dbReference type="FunFam" id="3.40.140.20:FF:000003">
    <property type="entry name" value="Bifunctional purine biosynthesis protein"/>
    <property type="match status" value="1"/>
</dbReference>
<dbReference type="Gene3D" id="3.40.140.20">
    <property type="match status" value="2"/>
</dbReference>
<evidence type="ECO:0000256" key="5">
    <source>
        <dbReference type="ARBA" id="ARBA00022490"/>
    </source>
</evidence>
<reference evidence="12" key="1">
    <citation type="journal article" date="2018" name="Nat. Microbiol.">
        <title>Leveraging single-cell genomics to expand the fungal tree of life.</title>
        <authorList>
            <person name="Ahrendt S.R."/>
            <person name="Quandt C.A."/>
            <person name="Ciobanu D."/>
            <person name="Clum A."/>
            <person name="Salamov A."/>
            <person name="Andreopoulos B."/>
            <person name="Cheng J.F."/>
            <person name="Woyke T."/>
            <person name="Pelin A."/>
            <person name="Henrissat B."/>
            <person name="Reynolds N.K."/>
            <person name="Benny G.L."/>
            <person name="Smith M.E."/>
            <person name="James T.Y."/>
            <person name="Grigoriev I.V."/>
        </authorList>
    </citation>
    <scope>NUCLEOTIDE SEQUENCE [LARGE SCALE GENOMIC DNA]</scope>
    <source>
        <strain evidence="12">ATCC 52028</strain>
    </source>
</reference>
<gene>
    <name evidence="11" type="ORF">CXG81DRAFT_25517</name>
</gene>
<keyword evidence="9" id="KW-0511">Multifunctional enzyme</keyword>
<dbReference type="CDD" id="cd01421">
    <property type="entry name" value="IMPCH"/>
    <property type="match status" value="1"/>
</dbReference>
<name>A0A4P9X913_9FUNG</name>
<dbReference type="Gene3D" id="3.40.50.1380">
    <property type="entry name" value="Methylglyoxal synthase-like domain"/>
    <property type="match status" value="1"/>
</dbReference>
<keyword evidence="12" id="KW-1185">Reference proteome</keyword>
<comment type="pathway">
    <text evidence="3">Purine metabolism; IMP biosynthesis via de novo pathway; 5-formamido-1-(5-phospho-D-ribosyl)imidazole-4-carboxamide from 5-amino-1-(5-phospho-D-ribosyl)imidazole-4-carboxamide (10-formyl THF route): step 1/1.</text>
</comment>
<keyword evidence="6" id="KW-0808">Transferase</keyword>
<dbReference type="InterPro" id="IPR024050">
    <property type="entry name" value="AICAR_Tfase_insert_dom_sf"/>
</dbReference>
<evidence type="ECO:0000256" key="1">
    <source>
        <dbReference type="ARBA" id="ARBA00004514"/>
    </source>
</evidence>
<organism evidence="11 12">
    <name type="scientific">Caulochytrium protostelioides</name>
    <dbReference type="NCBI Taxonomy" id="1555241"/>
    <lineage>
        <taxon>Eukaryota</taxon>
        <taxon>Fungi</taxon>
        <taxon>Fungi incertae sedis</taxon>
        <taxon>Chytridiomycota</taxon>
        <taxon>Chytridiomycota incertae sedis</taxon>
        <taxon>Chytridiomycetes</taxon>
        <taxon>Caulochytriales</taxon>
        <taxon>Caulochytriaceae</taxon>
        <taxon>Caulochytrium</taxon>
    </lineage>
</organism>
<evidence type="ECO:0000313" key="12">
    <source>
        <dbReference type="Proteomes" id="UP000274922"/>
    </source>
</evidence>
<dbReference type="AlphaFoldDB" id="A0A4P9X913"/>
<keyword evidence="7" id="KW-0658">Purine biosynthesis</keyword>
<comment type="similarity">
    <text evidence="4">Belongs to the PurH family.</text>
</comment>
<evidence type="ECO:0000256" key="2">
    <source>
        <dbReference type="ARBA" id="ARBA00004844"/>
    </source>
</evidence>
<protein>
    <recommendedName>
        <fullName evidence="10">MGS-like domain-containing protein</fullName>
    </recommendedName>
</protein>
<dbReference type="Pfam" id="PF01808">
    <property type="entry name" value="AICARFT_IMPCHas"/>
    <property type="match status" value="1"/>
</dbReference>
<evidence type="ECO:0000313" key="11">
    <source>
        <dbReference type="EMBL" id="RKP01813.1"/>
    </source>
</evidence>
<dbReference type="InterPro" id="IPR024051">
    <property type="entry name" value="AICAR_Tfase_dup_dom_sf"/>
</dbReference>
<dbReference type="Pfam" id="PF02142">
    <property type="entry name" value="MGS"/>
    <property type="match status" value="1"/>
</dbReference>
<dbReference type="SUPFAM" id="SSF53927">
    <property type="entry name" value="Cytidine deaminase-like"/>
    <property type="match status" value="2"/>
</dbReference>
<dbReference type="GO" id="GO:0006189">
    <property type="term" value="P:'de novo' IMP biosynthetic process"/>
    <property type="evidence" value="ECO:0007669"/>
    <property type="project" value="UniProtKB-UniPathway"/>
</dbReference>
<dbReference type="PANTHER" id="PTHR11692">
    <property type="entry name" value="BIFUNCTIONAL PURINE BIOSYNTHESIS PROTEIN PURH"/>
    <property type="match status" value="1"/>
</dbReference>
<evidence type="ECO:0000256" key="8">
    <source>
        <dbReference type="ARBA" id="ARBA00022801"/>
    </source>
</evidence>
<evidence type="ECO:0000256" key="7">
    <source>
        <dbReference type="ARBA" id="ARBA00022755"/>
    </source>
</evidence>
<evidence type="ECO:0000256" key="3">
    <source>
        <dbReference type="ARBA" id="ARBA00004954"/>
    </source>
</evidence>
<dbReference type="InterPro" id="IPR036914">
    <property type="entry name" value="MGS-like_dom_sf"/>
</dbReference>
<dbReference type="FunFam" id="3.40.50.1380:FF:000001">
    <property type="entry name" value="Bifunctional purine biosynthesis protein PurH"/>
    <property type="match status" value="1"/>
</dbReference>
<evidence type="ECO:0000256" key="6">
    <source>
        <dbReference type="ARBA" id="ARBA00022679"/>
    </source>
</evidence>
<evidence type="ECO:0000256" key="9">
    <source>
        <dbReference type="ARBA" id="ARBA00023268"/>
    </source>
</evidence>
<dbReference type="Gene3D" id="1.10.287.440">
    <property type="match status" value="1"/>
</dbReference>
<comment type="pathway">
    <text evidence="2">Purine metabolism; IMP biosynthesis via de novo pathway; IMP from 5-formamido-1-(5-phospho-D-ribosyl)imidazole-4-carboxamide: step 1/1.</text>
</comment>
<keyword evidence="8" id="KW-0378">Hydrolase</keyword>